<feature type="transmembrane region" description="Helical" evidence="8">
    <location>
        <begin position="406"/>
        <end position="426"/>
    </location>
</feature>
<keyword evidence="2" id="KW-1003">Cell membrane</keyword>
<comment type="caution">
    <text evidence="9">The sequence shown here is derived from an EMBL/GenBank/DDBJ whole genome shotgun (WGS) entry which is preliminary data.</text>
</comment>
<evidence type="ECO:0000256" key="5">
    <source>
        <dbReference type="ARBA" id="ARBA00022984"/>
    </source>
</evidence>
<reference evidence="10" key="1">
    <citation type="journal article" date="2019" name="Int. J. Syst. Evol. Microbiol.">
        <title>The Global Catalogue of Microorganisms (GCM) 10K type strain sequencing project: providing services to taxonomists for standard genome sequencing and annotation.</title>
        <authorList>
            <consortium name="The Broad Institute Genomics Platform"/>
            <consortium name="The Broad Institute Genome Sequencing Center for Infectious Disease"/>
            <person name="Wu L."/>
            <person name="Ma J."/>
        </authorList>
    </citation>
    <scope>NUCLEOTIDE SEQUENCE [LARGE SCALE GENOMIC DNA]</scope>
    <source>
        <strain evidence="10">JCM 18303</strain>
    </source>
</reference>
<dbReference type="RefSeq" id="WP_185064083.1">
    <property type="nucleotide sequence ID" value="NZ_BAABJP010000010.1"/>
</dbReference>
<protein>
    <recommendedName>
        <fullName evidence="11">Peptidoglycan lipid II flippase</fullName>
    </recommendedName>
</protein>
<keyword evidence="4" id="KW-0133">Cell shape</keyword>
<evidence type="ECO:0000256" key="7">
    <source>
        <dbReference type="ARBA" id="ARBA00023136"/>
    </source>
</evidence>
<evidence type="ECO:0000313" key="9">
    <source>
        <dbReference type="EMBL" id="GAA5155935.1"/>
    </source>
</evidence>
<dbReference type="Pfam" id="PF03023">
    <property type="entry name" value="MurJ"/>
    <property type="match status" value="1"/>
</dbReference>
<evidence type="ECO:0000256" key="8">
    <source>
        <dbReference type="SAM" id="Phobius"/>
    </source>
</evidence>
<feature type="transmembrane region" description="Helical" evidence="8">
    <location>
        <begin position="134"/>
        <end position="161"/>
    </location>
</feature>
<dbReference type="PANTHER" id="PTHR47019">
    <property type="entry name" value="LIPID II FLIPPASE MURJ"/>
    <property type="match status" value="1"/>
</dbReference>
<dbReference type="PANTHER" id="PTHR47019:SF1">
    <property type="entry name" value="LIPID II FLIPPASE MURJ"/>
    <property type="match status" value="1"/>
</dbReference>
<feature type="transmembrane region" description="Helical" evidence="8">
    <location>
        <begin position="259"/>
        <end position="286"/>
    </location>
</feature>
<dbReference type="Proteomes" id="UP001428817">
    <property type="component" value="Unassembled WGS sequence"/>
</dbReference>
<feature type="transmembrane region" description="Helical" evidence="8">
    <location>
        <begin position="17"/>
        <end position="40"/>
    </location>
</feature>
<keyword evidence="3 8" id="KW-0812">Transmembrane</keyword>
<feature type="transmembrane region" description="Helical" evidence="8">
    <location>
        <begin position="365"/>
        <end position="385"/>
    </location>
</feature>
<feature type="transmembrane region" description="Helical" evidence="8">
    <location>
        <begin position="498"/>
        <end position="522"/>
    </location>
</feature>
<feature type="transmembrane region" description="Helical" evidence="8">
    <location>
        <begin position="60"/>
        <end position="81"/>
    </location>
</feature>
<organism evidence="9 10">
    <name type="scientific">Pseudonocardia eucalypti</name>
    <dbReference type="NCBI Taxonomy" id="648755"/>
    <lineage>
        <taxon>Bacteria</taxon>
        <taxon>Bacillati</taxon>
        <taxon>Actinomycetota</taxon>
        <taxon>Actinomycetes</taxon>
        <taxon>Pseudonocardiales</taxon>
        <taxon>Pseudonocardiaceae</taxon>
        <taxon>Pseudonocardia</taxon>
    </lineage>
</organism>
<keyword evidence="10" id="KW-1185">Reference proteome</keyword>
<sequence length="531" mass="55757">MSTVDNSGREDTARNSAIVLVFTLTSRATGLVRVLVIGALMGDTFFANIFQAGYVLPNTIHSTISGPILAMVLIPSIVRALDNHGITRSRELFARVGGRIVAMTAAAAALLMLASPLVAWSFTAGIPADQRDRAFHLTLVLILFVAPQVPLYALSALGVAAQQSRGKFALAAAAPGIENIGTIVTVLAATWIYGQGLQVNEASDANMIFLGVGTTASVILHAGLQMYGTWRVGLLGGSVRGYSGDADAKDAVRRVVRSIPIAVCPAITNYVLTVLAAPVAGGVLVVQLAYQVYYALSYLGSRAVSMAALPKLAQEAGTENPRRFGIAWRQALYYATLAGLPATCLLASFYPQTADLLANGEMREANLITNLGLCLLVAAFAQMAGGMHDFGRQALFSRLDDRGPRIASYVGFFVGIAVAAGTLLLPADGTRLVGLLVCVLAGEAASAITVLSRMRLRLRPESFINHTHVVAIGLATLAMAPVIVGGRWLLGTLAPERYLVLLVLLACGAIALAAFLAVVRYVGDRITAEAL</sequence>
<proteinExistence type="predicted"/>
<dbReference type="InterPro" id="IPR051050">
    <property type="entry name" value="Lipid_II_flippase_MurJ/MviN"/>
</dbReference>
<accession>A0ABP9Q2E7</accession>
<keyword evidence="7 8" id="KW-0472">Membrane</keyword>
<feature type="transmembrane region" description="Helical" evidence="8">
    <location>
        <begin position="432"/>
        <end position="451"/>
    </location>
</feature>
<name>A0ABP9Q2E7_9PSEU</name>
<evidence type="ECO:0000256" key="1">
    <source>
        <dbReference type="ARBA" id="ARBA00004651"/>
    </source>
</evidence>
<dbReference type="InterPro" id="IPR004268">
    <property type="entry name" value="MurJ"/>
</dbReference>
<evidence type="ECO:0000256" key="3">
    <source>
        <dbReference type="ARBA" id="ARBA00022692"/>
    </source>
</evidence>
<dbReference type="EMBL" id="BAABJP010000010">
    <property type="protein sequence ID" value="GAA5155935.1"/>
    <property type="molecule type" value="Genomic_DNA"/>
</dbReference>
<keyword evidence="6 8" id="KW-1133">Transmembrane helix</keyword>
<feature type="transmembrane region" description="Helical" evidence="8">
    <location>
        <begin position="463"/>
        <end position="486"/>
    </location>
</feature>
<comment type="subcellular location">
    <subcellularLocation>
        <location evidence="1">Cell membrane</location>
        <topology evidence="1">Multi-pass membrane protein</topology>
    </subcellularLocation>
</comment>
<feature type="transmembrane region" description="Helical" evidence="8">
    <location>
        <begin position="101"/>
        <end position="122"/>
    </location>
</feature>
<evidence type="ECO:0000256" key="2">
    <source>
        <dbReference type="ARBA" id="ARBA00022475"/>
    </source>
</evidence>
<evidence type="ECO:0000256" key="4">
    <source>
        <dbReference type="ARBA" id="ARBA00022960"/>
    </source>
</evidence>
<evidence type="ECO:0000313" key="10">
    <source>
        <dbReference type="Proteomes" id="UP001428817"/>
    </source>
</evidence>
<feature type="transmembrane region" description="Helical" evidence="8">
    <location>
        <begin position="168"/>
        <end position="193"/>
    </location>
</feature>
<feature type="transmembrane region" description="Helical" evidence="8">
    <location>
        <begin position="205"/>
        <end position="224"/>
    </location>
</feature>
<evidence type="ECO:0008006" key="11">
    <source>
        <dbReference type="Google" id="ProtNLM"/>
    </source>
</evidence>
<evidence type="ECO:0000256" key="6">
    <source>
        <dbReference type="ARBA" id="ARBA00022989"/>
    </source>
</evidence>
<keyword evidence="5" id="KW-0573">Peptidoglycan synthesis</keyword>
<feature type="transmembrane region" description="Helical" evidence="8">
    <location>
        <begin position="331"/>
        <end position="350"/>
    </location>
</feature>
<gene>
    <name evidence="9" type="ORF">GCM10023321_30530</name>
</gene>